<dbReference type="Pfam" id="PF13360">
    <property type="entry name" value="PQQ_2"/>
    <property type="match status" value="1"/>
</dbReference>
<dbReference type="SUPFAM" id="SSF50969">
    <property type="entry name" value="YVTN repeat-like/Quinoprotein amine dehydrogenase"/>
    <property type="match status" value="1"/>
</dbReference>
<gene>
    <name evidence="3" type="ORF">RNC47_33800</name>
</gene>
<reference evidence="4" key="1">
    <citation type="submission" date="2023-07" db="EMBL/GenBank/DDBJ databases">
        <title>30 novel species of actinomycetes from the DSMZ collection.</title>
        <authorList>
            <person name="Nouioui I."/>
        </authorList>
    </citation>
    <scope>NUCLEOTIDE SEQUENCE [LARGE SCALE GENOMIC DNA]</scope>
    <source>
        <strain evidence="4">DSM 44918</strain>
    </source>
</reference>
<dbReference type="Proteomes" id="UP001183420">
    <property type="component" value="Unassembled WGS sequence"/>
</dbReference>
<protein>
    <recommendedName>
        <fullName evidence="2">Pyrrolo-quinoline quinone repeat domain-containing protein</fullName>
    </recommendedName>
</protein>
<feature type="region of interest" description="Disordered" evidence="1">
    <location>
        <begin position="1"/>
        <end position="21"/>
    </location>
</feature>
<keyword evidence="4" id="KW-1185">Reference proteome</keyword>
<name>A0ABU2M0A9_9ACTN</name>
<feature type="domain" description="Pyrrolo-quinoline quinone repeat" evidence="2">
    <location>
        <begin position="101"/>
        <end position="370"/>
    </location>
</feature>
<proteinExistence type="predicted"/>
<dbReference type="InterPro" id="IPR002372">
    <property type="entry name" value="PQQ_rpt_dom"/>
</dbReference>
<evidence type="ECO:0000313" key="4">
    <source>
        <dbReference type="Proteomes" id="UP001183420"/>
    </source>
</evidence>
<evidence type="ECO:0000256" key="1">
    <source>
        <dbReference type="SAM" id="MobiDB-lite"/>
    </source>
</evidence>
<evidence type="ECO:0000259" key="2">
    <source>
        <dbReference type="Pfam" id="PF13360"/>
    </source>
</evidence>
<dbReference type="RefSeq" id="WP_311604429.1">
    <property type="nucleotide sequence ID" value="NZ_JAVREM010000097.1"/>
</dbReference>
<dbReference type="Gene3D" id="2.130.10.10">
    <property type="entry name" value="YVTN repeat-like/Quinoprotein amine dehydrogenase"/>
    <property type="match status" value="1"/>
</dbReference>
<dbReference type="EMBL" id="JAVREM010000097">
    <property type="protein sequence ID" value="MDT0323291.1"/>
    <property type="molecule type" value="Genomic_DNA"/>
</dbReference>
<comment type="caution">
    <text evidence="3">The sequence shown here is derived from an EMBL/GenBank/DDBJ whole genome shotgun (WGS) entry which is preliminary data.</text>
</comment>
<dbReference type="InterPro" id="IPR015943">
    <property type="entry name" value="WD40/YVTN_repeat-like_dom_sf"/>
</dbReference>
<dbReference type="InterPro" id="IPR011044">
    <property type="entry name" value="Quino_amine_DH_bsu"/>
</dbReference>
<evidence type="ECO:0000313" key="3">
    <source>
        <dbReference type="EMBL" id="MDT0323291.1"/>
    </source>
</evidence>
<accession>A0ABU2M0A9</accession>
<feature type="compositionally biased region" description="Pro residues" evidence="1">
    <location>
        <begin position="1"/>
        <end position="12"/>
    </location>
</feature>
<sequence>MPSPPPSPPPGPRRGSPGGPGRRVALLAAVLGLLLTGSAGARWPFSGGTTGDNAAPPVRVPDAEAARLAWAAPAPPVDPRAVRLWARGDWVAGDDLVRVADGGIASYDLATGARNWRLPLDLAGGVCQASPSSSGGRVAVLRGPDCGTLTVLDIAAGEPVAEVPLGVGAGDRGPGEHDAPAILGDTVAVGWDGGAAGFRLADTASGAVEMWRAAPDGGGPCVADAYAVVGGTLVSRTACGSPPGAEGGTIRATTERGEELWEWAFGPRFMGRPLAVTAVLSAEPLVVVARLGEDRETGSEHIFVIDDERQSIRHHLDYDRDRYLPPCRAAAFADCGGTVVHEGHLYLASDHDAPGSAGGNAVVAFDLATGLAEHRVPALGGGDIRPFGVRDDRILAYQPAGEERAGLVVAIDPATGRAAPLLALDPAARRSEWALMSGLFTHEQRPLWHEGTLVLVNRVFYPGDAAAGRPALLVYR</sequence>
<organism evidence="3 4">
    <name type="scientific">Streptomyces millisiae</name>
    <dbReference type="NCBI Taxonomy" id="3075542"/>
    <lineage>
        <taxon>Bacteria</taxon>
        <taxon>Bacillati</taxon>
        <taxon>Actinomycetota</taxon>
        <taxon>Actinomycetes</taxon>
        <taxon>Kitasatosporales</taxon>
        <taxon>Streptomycetaceae</taxon>
        <taxon>Streptomyces</taxon>
    </lineage>
</organism>